<feature type="transmembrane region" description="Helical" evidence="8">
    <location>
        <begin position="137"/>
        <end position="159"/>
    </location>
</feature>
<feature type="transmembrane region" description="Helical" evidence="8">
    <location>
        <begin position="7"/>
        <end position="30"/>
    </location>
</feature>
<dbReference type="InterPro" id="IPR036259">
    <property type="entry name" value="MFS_trans_sf"/>
</dbReference>
<dbReference type="InterPro" id="IPR005829">
    <property type="entry name" value="Sugar_transporter_CS"/>
</dbReference>
<dbReference type="CDD" id="cd17388">
    <property type="entry name" value="MFS_TetA"/>
    <property type="match status" value="1"/>
</dbReference>
<keyword evidence="6 8" id="KW-1133">Transmembrane helix</keyword>
<feature type="transmembrane region" description="Helical" evidence="8">
    <location>
        <begin position="379"/>
        <end position="396"/>
    </location>
</feature>
<feature type="transmembrane region" description="Helical" evidence="8">
    <location>
        <begin position="214"/>
        <end position="231"/>
    </location>
</feature>
<feature type="transmembrane region" description="Helical" evidence="8">
    <location>
        <begin position="251"/>
        <end position="272"/>
    </location>
</feature>
<reference evidence="11" key="1">
    <citation type="journal article" date="2019" name="Int. J. Syst. Evol. Microbiol.">
        <title>The Global Catalogue of Microorganisms (GCM) 10K type strain sequencing project: providing services to taxonomists for standard genome sequencing and annotation.</title>
        <authorList>
            <consortium name="The Broad Institute Genomics Platform"/>
            <consortium name="The Broad Institute Genome Sequencing Center for Infectious Disease"/>
            <person name="Wu L."/>
            <person name="Ma J."/>
        </authorList>
    </citation>
    <scope>NUCLEOTIDE SEQUENCE [LARGE SCALE GENOMIC DNA]</scope>
    <source>
        <strain evidence="11">JCM 17925</strain>
    </source>
</reference>
<dbReference type="InterPro" id="IPR011701">
    <property type="entry name" value="MFS"/>
</dbReference>
<feature type="domain" description="Major facilitator superfamily (MFS) profile" evidence="9">
    <location>
        <begin position="8"/>
        <end position="403"/>
    </location>
</feature>
<sequence>MTVKRNAALGFIFVTILVDVIGFGIVIPVFPKLIENLIHGGLSEASRYGGWLTFAYASMQFVFSPVLGGLSDKYGRRSVLLFSLFGFGIDYIFQAFAPTIAWLFVGRVLAGITGASFTTATAYIADVSTPEKRAQNFGLVGAAFGMGFIIGPVIGGVLGQFGPRVPFLAAAGLTLLNFLYGYFILPESLLPENRRPFNWKRANPVGSLIQLRKYPVISGLIVSLVLVYIAAHSVQSTWTFYTMLKFNWNEAWVGYSLGFIGLMSALVQGGLIRVAIPKLGQKNAVYVGLSLYTLGMILFGFATAGWMMFAILVPYCLGGISGPALQGIISTQVPPNEQGELQGALTSLMSATSIMGPLLMTNLFAYFTSPKAPAYFPGAPYIMSAVLILTSVLLAARSLANYHQPAASPPVPVSTLESH</sequence>
<comment type="similarity">
    <text evidence="3">Belongs to the major facilitator superfamily. TCR/Tet family.</text>
</comment>
<evidence type="ECO:0000256" key="7">
    <source>
        <dbReference type="ARBA" id="ARBA00023136"/>
    </source>
</evidence>
<evidence type="ECO:0000313" key="10">
    <source>
        <dbReference type="EMBL" id="GAA4397270.1"/>
    </source>
</evidence>
<dbReference type="EMBL" id="BAABHB010000001">
    <property type="protein sequence ID" value="GAA4397270.1"/>
    <property type="molecule type" value="Genomic_DNA"/>
</dbReference>
<keyword evidence="7 8" id="KW-0472">Membrane</keyword>
<dbReference type="PANTHER" id="PTHR23504:SF15">
    <property type="entry name" value="MAJOR FACILITATOR SUPERFAMILY (MFS) PROFILE DOMAIN-CONTAINING PROTEIN"/>
    <property type="match status" value="1"/>
</dbReference>
<feature type="transmembrane region" description="Helical" evidence="8">
    <location>
        <begin position="79"/>
        <end position="97"/>
    </location>
</feature>
<organism evidence="10 11">
    <name type="scientific">Nibrella viscosa</name>
    <dbReference type="NCBI Taxonomy" id="1084524"/>
    <lineage>
        <taxon>Bacteria</taxon>
        <taxon>Pseudomonadati</taxon>
        <taxon>Bacteroidota</taxon>
        <taxon>Cytophagia</taxon>
        <taxon>Cytophagales</taxon>
        <taxon>Spirosomataceae</taxon>
        <taxon>Nibrella</taxon>
    </lineage>
</organism>
<feature type="transmembrane region" description="Helical" evidence="8">
    <location>
        <begin position="50"/>
        <end position="67"/>
    </location>
</feature>
<dbReference type="Gene3D" id="1.20.1250.20">
    <property type="entry name" value="MFS general substrate transporter like domains"/>
    <property type="match status" value="1"/>
</dbReference>
<comment type="subcellular location">
    <subcellularLocation>
        <location evidence="2">Membrane</location>
        <topology evidence="2">Multi-pass membrane protein</topology>
    </subcellularLocation>
</comment>
<keyword evidence="4" id="KW-0813">Transport</keyword>
<evidence type="ECO:0000256" key="3">
    <source>
        <dbReference type="ARBA" id="ARBA00007520"/>
    </source>
</evidence>
<feature type="transmembrane region" description="Helical" evidence="8">
    <location>
        <begin position="341"/>
        <end position="367"/>
    </location>
</feature>
<evidence type="ECO:0000256" key="4">
    <source>
        <dbReference type="ARBA" id="ARBA00022448"/>
    </source>
</evidence>
<dbReference type="RefSeq" id="WP_345263901.1">
    <property type="nucleotide sequence ID" value="NZ_BAABHB010000001.1"/>
</dbReference>
<dbReference type="PROSITE" id="PS50850">
    <property type="entry name" value="MFS"/>
    <property type="match status" value="1"/>
</dbReference>
<evidence type="ECO:0000256" key="6">
    <source>
        <dbReference type="ARBA" id="ARBA00022989"/>
    </source>
</evidence>
<evidence type="ECO:0000256" key="1">
    <source>
        <dbReference type="ARBA" id="ARBA00003279"/>
    </source>
</evidence>
<gene>
    <name evidence="10" type="ORF">GCM10023187_06480</name>
</gene>
<feature type="transmembrane region" description="Helical" evidence="8">
    <location>
        <begin position="103"/>
        <end position="125"/>
    </location>
</feature>
<keyword evidence="5 8" id="KW-0812">Transmembrane</keyword>
<evidence type="ECO:0000256" key="5">
    <source>
        <dbReference type="ARBA" id="ARBA00022692"/>
    </source>
</evidence>
<proteinExistence type="inferred from homology"/>
<feature type="transmembrane region" description="Helical" evidence="8">
    <location>
        <begin position="284"/>
        <end position="302"/>
    </location>
</feature>
<dbReference type="PROSITE" id="PS00216">
    <property type="entry name" value="SUGAR_TRANSPORT_1"/>
    <property type="match status" value="1"/>
</dbReference>
<protein>
    <submittedName>
        <fullName evidence="10">Tetracycline resistance MFS efflux pump</fullName>
    </submittedName>
</protein>
<dbReference type="InterPro" id="IPR001958">
    <property type="entry name" value="Tet-R_TetA/multi-R_MdtG-like"/>
</dbReference>
<dbReference type="Proteomes" id="UP001500936">
    <property type="component" value="Unassembled WGS sequence"/>
</dbReference>
<comment type="caution">
    <text evidence="10">The sequence shown here is derived from an EMBL/GenBank/DDBJ whole genome shotgun (WGS) entry which is preliminary data.</text>
</comment>
<feature type="transmembrane region" description="Helical" evidence="8">
    <location>
        <begin position="165"/>
        <end position="185"/>
    </location>
</feature>
<evidence type="ECO:0000313" key="11">
    <source>
        <dbReference type="Proteomes" id="UP001500936"/>
    </source>
</evidence>
<accession>A0ABP8JWV9</accession>
<dbReference type="SUPFAM" id="SSF103473">
    <property type="entry name" value="MFS general substrate transporter"/>
    <property type="match status" value="1"/>
</dbReference>
<evidence type="ECO:0000256" key="8">
    <source>
        <dbReference type="SAM" id="Phobius"/>
    </source>
</evidence>
<dbReference type="PRINTS" id="PR01035">
    <property type="entry name" value="TCRTETA"/>
</dbReference>
<dbReference type="Pfam" id="PF07690">
    <property type="entry name" value="MFS_1"/>
    <property type="match status" value="1"/>
</dbReference>
<name>A0ABP8JWV9_9BACT</name>
<comment type="function">
    <text evidence="1">Resistance to tetracycline by an active tetracycline efflux. This is an energy-dependent process that decreases the accumulation of the antibiotic in whole cells. This protein functions as a metal-tetracycline/H(+) antiporter.</text>
</comment>
<evidence type="ECO:0000256" key="2">
    <source>
        <dbReference type="ARBA" id="ARBA00004141"/>
    </source>
</evidence>
<keyword evidence="11" id="KW-1185">Reference proteome</keyword>
<dbReference type="InterPro" id="IPR020846">
    <property type="entry name" value="MFS_dom"/>
</dbReference>
<evidence type="ECO:0000259" key="9">
    <source>
        <dbReference type="PROSITE" id="PS50850"/>
    </source>
</evidence>
<dbReference type="PANTHER" id="PTHR23504">
    <property type="entry name" value="MAJOR FACILITATOR SUPERFAMILY DOMAIN-CONTAINING PROTEIN 10"/>
    <property type="match status" value="1"/>
</dbReference>